<dbReference type="Proteomes" id="UP000887575">
    <property type="component" value="Unassembled WGS sequence"/>
</dbReference>
<accession>A0AAF3F5U3</accession>
<reference evidence="4" key="1">
    <citation type="submission" date="2024-02" db="UniProtKB">
        <authorList>
            <consortium name="WormBaseParasite"/>
        </authorList>
    </citation>
    <scope>IDENTIFICATION</scope>
</reference>
<dbReference type="InterPro" id="IPR032942">
    <property type="entry name" value="BPI/LBP/Plunc"/>
</dbReference>
<evidence type="ECO:0000313" key="4">
    <source>
        <dbReference type="WBParaSite" id="MBELARI_LOCUS2185"/>
    </source>
</evidence>
<dbReference type="InterPro" id="IPR017943">
    <property type="entry name" value="Bactericidal_perm-incr_a/b_dom"/>
</dbReference>
<feature type="domain" description="Lipid-binding serum glycoprotein C-terminal" evidence="2">
    <location>
        <begin position="286"/>
        <end position="495"/>
    </location>
</feature>
<keyword evidence="3" id="KW-1185">Reference proteome</keyword>
<dbReference type="AlphaFoldDB" id="A0AAF3F5U3"/>
<evidence type="ECO:0000259" key="2">
    <source>
        <dbReference type="SMART" id="SM00329"/>
    </source>
</evidence>
<evidence type="ECO:0000313" key="3">
    <source>
        <dbReference type="Proteomes" id="UP000887575"/>
    </source>
</evidence>
<proteinExistence type="predicted"/>
<feature type="signal peptide" evidence="1">
    <location>
        <begin position="1"/>
        <end position="22"/>
    </location>
</feature>
<dbReference type="Gene3D" id="3.15.20.10">
    <property type="entry name" value="Bactericidal permeability-increasing protein, domain 2"/>
    <property type="match status" value="1"/>
</dbReference>
<dbReference type="GO" id="GO:0005615">
    <property type="term" value="C:extracellular space"/>
    <property type="evidence" value="ECO:0007669"/>
    <property type="project" value="TreeGrafter"/>
</dbReference>
<protein>
    <recommendedName>
        <fullName evidence="2">Lipid-binding serum glycoprotein C-terminal domain-containing protein</fullName>
    </recommendedName>
</protein>
<feature type="chain" id="PRO_5042271129" description="Lipid-binding serum glycoprotein C-terminal domain-containing protein" evidence="1">
    <location>
        <begin position="23"/>
        <end position="523"/>
    </location>
</feature>
<sequence>MKWSLILPLLFTITFLIAPIGAQSIANSFFAETGTNAGFYSRVNQKGLDLLSDYLKDRVNRFMAAGDLNFNISSSISPEIKVALLSQRVLSFDETQFRSKLESQPGKGLQWTGKSLNISVSTMFTIETNAGELIGTAPLLIENANIDFLLWTGVNADGHLKTDLVTCKVSGGSGTLQLAASDIGQLGEEWPQVQEYLNANLDQIICPSFHSELVPVVSNRLMNTPLSASLFDQFFINYGLLGPVQFDSDKILLKHRGNTFGILRQGRTRLNDFRLPFRAGNLEVEAESGRMVDFLISNYTLGSLLFWMDQYRKFDYEISKTAQNNSALAGYLRTDCGKDDICAGTIFPALKEKFAAGSVVIKSHTSSYPRLVLNDGKAIIYVDNKIDAYVQQPDRTRRFLTANMAVEVKYDEPKFLDYVFKAKLRIDKFKLTDVSSTVEGIDANSLEFLVNALIELVLNDEMGEKMKGMAFPIIFDFEQHAVDLVFEKDRLRISADYCYGTKCQVKTEESKDGNVDYYDQVTG</sequence>
<dbReference type="GO" id="GO:0008289">
    <property type="term" value="F:lipid binding"/>
    <property type="evidence" value="ECO:0007669"/>
    <property type="project" value="InterPro"/>
</dbReference>
<dbReference type="Gene3D" id="3.15.10.10">
    <property type="entry name" value="Bactericidal permeability-increasing protein, domain 1"/>
    <property type="match status" value="1"/>
</dbReference>
<dbReference type="InterPro" id="IPR001124">
    <property type="entry name" value="Lipid-bd_serum_glycop_C"/>
</dbReference>
<dbReference type="PANTHER" id="PTHR10504">
    <property type="entry name" value="BACTERICIDAL PERMEABILITY-INCREASING BPI PROTEIN-RELATED"/>
    <property type="match status" value="1"/>
</dbReference>
<keyword evidence="1" id="KW-0732">Signal</keyword>
<dbReference type="WBParaSite" id="MBELARI_LOCUS2185">
    <property type="protein sequence ID" value="MBELARI_LOCUS2185"/>
    <property type="gene ID" value="MBELARI_LOCUS2185"/>
</dbReference>
<name>A0AAF3F5U3_9BILA</name>
<evidence type="ECO:0000256" key="1">
    <source>
        <dbReference type="SAM" id="SignalP"/>
    </source>
</evidence>
<organism evidence="3 4">
    <name type="scientific">Mesorhabditis belari</name>
    <dbReference type="NCBI Taxonomy" id="2138241"/>
    <lineage>
        <taxon>Eukaryota</taxon>
        <taxon>Metazoa</taxon>
        <taxon>Ecdysozoa</taxon>
        <taxon>Nematoda</taxon>
        <taxon>Chromadorea</taxon>
        <taxon>Rhabditida</taxon>
        <taxon>Rhabditina</taxon>
        <taxon>Rhabditomorpha</taxon>
        <taxon>Rhabditoidea</taxon>
        <taxon>Rhabditidae</taxon>
        <taxon>Mesorhabditinae</taxon>
        <taxon>Mesorhabditis</taxon>
    </lineage>
</organism>
<dbReference type="Pfam" id="PF02886">
    <property type="entry name" value="LBP_BPI_CETP_C"/>
    <property type="match status" value="1"/>
</dbReference>
<dbReference type="SMART" id="SM00329">
    <property type="entry name" value="BPI2"/>
    <property type="match status" value="1"/>
</dbReference>
<dbReference type="PANTHER" id="PTHR10504:SF133">
    <property type="entry name" value="LIPID-BINDING SERUM GLYCOPROTEIN C-TERMINAL DOMAIN-CONTAINING PROTEIN"/>
    <property type="match status" value="1"/>
</dbReference>
<dbReference type="SUPFAM" id="SSF55394">
    <property type="entry name" value="Bactericidal permeability-increasing protein, BPI"/>
    <property type="match status" value="2"/>
</dbReference>